<keyword evidence="1" id="KW-1133">Transmembrane helix</keyword>
<reference evidence="2 3" key="1">
    <citation type="journal article" date="2019" name="Appl. Microbiol. Biotechnol.">
        <title>Uncovering carbohydrate metabolism through a genotype-phenotype association study of 56 lactic acid bacteria genomes.</title>
        <authorList>
            <person name="Buron-Moles G."/>
            <person name="Chailyan A."/>
            <person name="Dolejs I."/>
            <person name="Forster J."/>
            <person name="Miks M.H."/>
        </authorList>
    </citation>
    <scope>NUCLEOTIDE SEQUENCE [LARGE SCALE GENOMIC DNA]</scope>
    <source>
        <strain evidence="2 3">ATCC 700006</strain>
    </source>
</reference>
<dbReference type="STRING" id="907931.GCA_000165675_01106"/>
<keyword evidence="1" id="KW-0812">Transmembrane</keyword>
<feature type="transmembrane region" description="Helical" evidence="1">
    <location>
        <begin position="557"/>
        <end position="578"/>
    </location>
</feature>
<sequence length="592" mass="66655">MYIHFFKKSNLKSISIIILLSIMMMLPQIYDQSVIFGADSIFHFNRFYDTAMQIKTGHYSYFMSLFGFNQSGRIVNALYGPMFAYLNGLLLLISGSWFKYQVLSGILINIVSGIGFYKLARKLGSHNEIAIGIAFLYMNTYWITSWSHSQQFTSFGASLMPYVAMQAVGMISKRQPKINILALAIVMAIVIQTHMLSAVFAVCLLIPFALVGFYLTSEKYLFMRNGVASVLLTLCLTGNVWMGFLDVSSNNKLIQPHPQTDLLSLSTNLSLDGGDSFGKLGILSSFLFITQIVLVLQKTSLISFENKLITIIGTLFLIISSSLIPWNIIGDSIPALDSFLQFPFRLVVISNILLLLSISLTLSQIELVKNFQTVNLPIAIVSVLSIVFFTLNFQGLSGISKSWNGDYVLSNRININFKKTDPAVIRSAFRDDNLGKPFTILQKSTPDYLPAHKDSKLWDDNNFHPYNENIKATFFNPLKVTKSIDSHNQLILKWQGNSKKVVTLPVYKYADSKMSLNHQALDNSKVQTTVVGAVRVKQVKGKNTFKIDYRPSRAFRYMSGLTVISWFILIGFGAIKLFNHIRFLLTKNMVLK</sequence>
<evidence type="ECO:0000313" key="2">
    <source>
        <dbReference type="EMBL" id="TDG67959.1"/>
    </source>
</evidence>
<feature type="transmembrane region" description="Helical" evidence="1">
    <location>
        <begin position="308"/>
        <end position="330"/>
    </location>
</feature>
<accession>A0A4R5N7S7</accession>
<feature type="transmembrane region" description="Helical" evidence="1">
    <location>
        <begin position="178"/>
        <end position="193"/>
    </location>
</feature>
<feature type="transmembrane region" description="Helical" evidence="1">
    <location>
        <begin position="50"/>
        <end position="68"/>
    </location>
</feature>
<feature type="transmembrane region" description="Helical" evidence="1">
    <location>
        <begin position="227"/>
        <end position="244"/>
    </location>
</feature>
<gene>
    <name evidence="2" type="ORF">C5L23_000265</name>
</gene>
<feature type="transmembrane region" description="Helical" evidence="1">
    <location>
        <begin position="374"/>
        <end position="393"/>
    </location>
</feature>
<proteinExistence type="predicted"/>
<dbReference type="AlphaFoldDB" id="A0A4R5N7S7"/>
<feature type="transmembrane region" description="Helical" evidence="1">
    <location>
        <begin position="100"/>
        <end position="117"/>
    </location>
</feature>
<feature type="transmembrane region" description="Helical" evidence="1">
    <location>
        <begin position="342"/>
        <end position="362"/>
    </location>
</feature>
<feature type="transmembrane region" description="Helical" evidence="1">
    <location>
        <begin position="277"/>
        <end position="296"/>
    </location>
</feature>
<comment type="caution">
    <text evidence="2">The sequence shown here is derived from an EMBL/GenBank/DDBJ whole genome shotgun (WGS) entry which is preliminary data.</text>
</comment>
<feature type="transmembrane region" description="Helical" evidence="1">
    <location>
        <begin position="75"/>
        <end position="94"/>
    </location>
</feature>
<evidence type="ECO:0000313" key="3">
    <source>
        <dbReference type="Proteomes" id="UP000295681"/>
    </source>
</evidence>
<keyword evidence="1" id="KW-0472">Membrane</keyword>
<evidence type="ECO:0008006" key="4">
    <source>
        <dbReference type="Google" id="ProtNLM"/>
    </source>
</evidence>
<dbReference type="Proteomes" id="UP000295681">
    <property type="component" value="Unassembled WGS sequence"/>
</dbReference>
<organism evidence="2 3">
    <name type="scientific">Leuconostoc fallax</name>
    <dbReference type="NCBI Taxonomy" id="1251"/>
    <lineage>
        <taxon>Bacteria</taxon>
        <taxon>Bacillati</taxon>
        <taxon>Bacillota</taxon>
        <taxon>Bacilli</taxon>
        <taxon>Lactobacillales</taxon>
        <taxon>Lactobacillaceae</taxon>
        <taxon>Leuconostoc</taxon>
    </lineage>
</organism>
<name>A0A4R5N7S7_9LACO</name>
<feature type="transmembrane region" description="Helical" evidence="1">
    <location>
        <begin position="129"/>
        <end position="146"/>
    </location>
</feature>
<evidence type="ECO:0000256" key="1">
    <source>
        <dbReference type="SAM" id="Phobius"/>
    </source>
</evidence>
<keyword evidence="3" id="KW-1185">Reference proteome</keyword>
<protein>
    <recommendedName>
        <fullName evidence="4">Membrane protein 6-pyruvoyl-tetrahydropterin synthase-related domain-containing protein</fullName>
    </recommendedName>
</protein>
<dbReference type="EMBL" id="PUFI01000014">
    <property type="protein sequence ID" value="TDG67959.1"/>
    <property type="molecule type" value="Genomic_DNA"/>
</dbReference>
<feature type="transmembrane region" description="Helical" evidence="1">
    <location>
        <begin position="12"/>
        <end position="30"/>
    </location>
</feature>